<dbReference type="GO" id="GO:0003677">
    <property type="term" value="F:DNA binding"/>
    <property type="evidence" value="ECO:0007669"/>
    <property type="project" value="InterPro"/>
</dbReference>
<dbReference type="GO" id="GO:0006265">
    <property type="term" value="P:DNA topological change"/>
    <property type="evidence" value="ECO:0007669"/>
    <property type="project" value="InterPro"/>
</dbReference>
<dbReference type="InterPro" id="IPR013498">
    <property type="entry name" value="Topo_IA_Znf"/>
</dbReference>
<dbReference type="Gene3D" id="3.30.65.10">
    <property type="entry name" value="Bacterial Topoisomerase I, domain 1"/>
    <property type="match status" value="1"/>
</dbReference>
<accession>A0A521F4L0</accession>
<dbReference type="InterPro" id="IPR011528">
    <property type="entry name" value="NERD"/>
</dbReference>
<evidence type="ECO:0000313" key="4">
    <source>
        <dbReference type="Proteomes" id="UP000319040"/>
    </source>
</evidence>
<dbReference type="Pfam" id="PF08378">
    <property type="entry name" value="NERD"/>
    <property type="match status" value="1"/>
</dbReference>
<evidence type="ECO:0000256" key="1">
    <source>
        <dbReference type="SAM" id="Phobius"/>
    </source>
</evidence>
<dbReference type="Proteomes" id="UP000319040">
    <property type="component" value="Unassembled WGS sequence"/>
</dbReference>
<keyword evidence="4" id="KW-1185">Reference proteome</keyword>
<dbReference type="GO" id="GO:0005694">
    <property type="term" value="C:chromosome"/>
    <property type="evidence" value="ECO:0007669"/>
    <property type="project" value="InterPro"/>
</dbReference>
<feature type="transmembrane region" description="Helical" evidence="1">
    <location>
        <begin position="21"/>
        <end position="38"/>
    </location>
</feature>
<protein>
    <submittedName>
        <fullName evidence="3">Topoisomerase DNA binding C4 zinc finger</fullName>
    </submittedName>
</protein>
<name>A0A521F4L0_SACCC</name>
<reference evidence="3 4" key="1">
    <citation type="submission" date="2017-05" db="EMBL/GenBank/DDBJ databases">
        <authorList>
            <person name="Varghese N."/>
            <person name="Submissions S."/>
        </authorList>
    </citation>
    <scope>NUCLEOTIDE SEQUENCE [LARGE SCALE GENOMIC DNA]</scope>
    <source>
        <strain evidence="3 4">DSM 27040</strain>
    </source>
</reference>
<dbReference type="EMBL" id="FXTB01000014">
    <property type="protein sequence ID" value="SMO91084.1"/>
    <property type="molecule type" value="Genomic_DNA"/>
</dbReference>
<keyword evidence="3" id="KW-0413">Isomerase</keyword>
<keyword evidence="1" id="KW-0812">Transmembrane</keyword>
<evidence type="ECO:0000259" key="2">
    <source>
        <dbReference type="PROSITE" id="PS50965"/>
    </source>
</evidence>
<dbReference type="OrthoDB" id="9813328at2"/>
<dbReference type="Pfam" id="PF01396">
    <property type="entry name" value="Zn_ribbon_Top1"/>
    <property type="match status" value="1"/>
</dbReference>
<dbReference type="PROSITE" id="PS50965">
    <property type="entry name" value="NERD"/>
    <property type="match status" value="1"/>
</dbReference>
<keyword evidence="1" id="KW-1133">Transmembrane helix</keyword>
<gene>
    <name evidence="3" type="ORF">SAMN06265379_11428</name>
</gene>
<dbReference type="SUPFAM" id="SSF57783">
    <property type="entry name" value="Zinc beta-ribbon"/>
    <property type="match status" value="1"/>
</dbReference>
<feature type="domain" description="NERD" evidence="2">
    <location>
        <begin position="47"/>
        <end position="163"/>
    </location>
</feature>
<keyword evidence="1" id="KW-0472">Membrane</keyword>
<organism evidence="3 4">
    <name type="scientific">Saccharicrinis carchari</name>
    <dbReference type="NCBI Taxonomy" id="1168039"/>
    <lineage>
        <taxon>Bacteria</taxon>
        <taxon>Pseudomonadati</taxon>
        <taxon>Bacteroidota</taxon>
        <taxon>Bacteroidia</taxon>
        <taxon>Marinilabiliales</taxon>
        <taxon>Marinilabiliaceae</taxon>
        <taxon>Saccharicrinis</taxon>
    </lineage>
</organism>
<proteinExistence type="predicted"/>
<evidence type="ECO:0000313" key="3">
    <source>
        <dbReference type="EMBL" id="SMO91084.1"/>
    </source>
</evidence>
<sequence length="272" mass="32162">MKYITAVRLIFLNSSLKLNELITYFLLLSTLYILFIAFKKYYLPKILGRLGEYYVARTLKRLNKKDYVVYNNIYLRNNGNTSQIDHLVLSIYGIFVIETKNYKGWIFGNDRSKYWTQILYKKKYKIYNPVIQNWTHVNFLKRISFELKNSNYFPIIVFAGNAKLKKIVSSVPVIYKRKLIRTIKRNKEVHITHEQLAKIDRTIKQSLISGKVIKKEHIKNVKRNIKRKKAKRRGDSNICPKCGGKLVIKQGRYGWFQGCSNYPICKSTKNVK</sequence>
<dbReference type="AlphaFoldDB" id="A0A521F4L0"/>
<dbReference type="GO" id="GO:0003916">
    <property type="term" value="F:DNA topoisomerase activity"/>
    <property type="evidence" value="ECO:0007669"/>
    <property type="project" value="InterPro"/>
</dbReference>
<dbReference type="RefSeq" id="WP_142534730.1">
    <property type="nucleotide sequence ID" value="NZ_FXTB01000014.1"/>
</dbReference>